<dbReference type="Proteomes" id="UP000317863">
    <property type="component" value="Unassembled WGS sequence"/>
</dbReference>
<accession>A0A544QU79</accession>
<dbReference type="InterPro" id="IPR005583">
    <property type="entry name" value="YaaA"/>
</dbReference>
<dbReference type="RefSeq" id="WP_142536345.1">
    <property type="nucleotide sequence ID" value="NZ_SGJB01000013.1"/>
</dbReference>
<dbReference type="GO" id="GO:0033194">
    <property type="term" value="P:response to hydroperoxide"/>
    <property type="evidence" value="ECO:0007669"/>
    <property type="project" value="TreeGrafter"/>
</dbReference>
<proteinExistence type="inferred from homology"/>
<dbReference type="AlphaFoldDB" id="A0A544QU79"/>
<gene>
    <name evidence="2" type="primary">yaaA</name>
    <name evidence="2" type="ORF">EXD82_07765</name>
</gene>
<comment type="similarity">
    <text evidence="1">Belongs to the UPF0246 family.</text>
</comment>
<dbReference type="OrthoDB" id="9777133at2"/>
<dbReference type="EMBL" id="SGJB01000013">
    <property type="protein sequence ID" value="TQQ84224.1"/>
    <property type="molecule type" value="Genomic_DNA"/>
</dbReference>
<dbReference type="PANTHER" id="PTHR30283">
    <property type="entry name" value="PEROXIDE STRESS RESPONSE PROTEIN YAAA"/>
    <property type="match status" value="1"/>
</dbReference>
<evidence type="ECO:0000313" key="3">
    <source>
        <dbReference type="Proteomes" id="UP000317863"/>
    </source>
</evidence>
<dbReference type="Pfam" id="PF03883">
    <property type="entry name" value="H2O2_YaaD"/>
    <property type="match status" value="1"/>
</dbReference>
<dbReference type="GO" id="GO:0005829">
    <property type="term" value="C:cytosol"/>
    <property type="evidence" value="ECO:0007669"/>
    <property type="project" value="TreeGrafter"/>
</dbReference>
<dbReference type="PANTHER" id="PTHR30283:SF4">
    <property type="entry name" value="PEROXIDE STRESS RESISTANCE PROTEIN YAAA"/>
    <property type="match status" value="1"/>
</dbReference>
<evidence type="ECO:0000313" key="2">
    <source>
        <dbReference type="EMBL" id="TQQ84224.1"/>
    </source>
</evidence>
<evidence type="ECO:0000256" key="1">
    <source>
        <dbReference type="HAMAP-Rule" id="MF_00652"/>
    </source>
</evidence>
<keyword evidence="3" id="KW-1185">Reference proteome</keyword>
<comment type="caution">
    <text evidence="2">The sequence shown here is derived from an EMBL/GenBank/DDBJ whole genome shotgun (WGS) entry which is preliminary data.</text>
</comment>
<reference evidence="2 3" key="1">
    <citation type="submission" date="2019-02" db="EMBL/GenBank/DDBJ databases">
        <title>Peptostreptococcaceae bacterium ZHW00191 nov., a new bacterium isolated from the human gut.</title>
        <authorList>
            <person name="Zhou H.-W."/>
            <person name="Chen X.-J."/>
        </authorList>
    </citation>
    <scope>NUCLEOTIDE SEQUENCE [LARGE SCALE GENOMIC DNA]</scope>
    <source>
        <strain evidence="2 3">ZHW00191</strain>
    </source>
</reference>
<sequence length="264" mass="30370">MISIISPSKTMKKSIEWRNTISCDDVTYPALYKQSNIILKELKGYLAEEIAGLMKINERLAQLNYARFQRIKPMTGDEKGICHKKSPAVFSYDGIQYKSMMLSEMSRENMEFMNSHIRILSGFYGILRPLDMIDEYRLEMQTKIKINGCCGLYSFWKDTIAEEIIKTSETKGVVLNLASKEYSKAVEKYILSSGIRFVDCIFKVEKNGKLKVESTASKKGRGAMVRFISENHIDDIDGIKNFKEDGFEYSEENSSENEIVFIKR</sequence>
<dbReference type="HAMAP" id="MF_00652">
    <property type="entry name" value="UPF0246"/>
    <property type="match status" value="1"/>
</dbReference>
<name>A0A544QU79_9FIRM</name>
<protein>
    <recommendedName>
        <fullName evidence="1">UPF0246 protein EXD82_07765</fullName>
    </recommendedName>
</protein>
<dbReference type="NCBIfam" id="NF002543">
    <property type="entry name" value="PRK02101.1-4"/>
    <property type="match status" value="1"/>
</dbReference>
<organism evidence="2 3">
    <name type="scientific">Peptacetobacter hominis</name>
    <dbReference type="NCBI Taxonomy" id="2743610"/>
    <lineage>
        <taxon>Bacteria</taxon>
        <taxon>Bacillati</taxon>
        <taxon>Bacillota</taxon>
        <taxon>Clostridia</taxon>
        <taxon>Peptostreptococcales</taxon>
        <taxon>Peptostreptococcaceae</taxon>
        <taxon>Peptacetobacter</taxon>
    </lineage>
</organism>